<dbReference type="InterPro" id="IPR027843">
    <property type="entry name" value="DUF4440"/>
</dbReference>
<proteinExistence type="predicted"/>
<evidence type="ECO:0000259" key="1">
    <source>
        <dbReference type="Pfam" id="PF14534"/>
    </source>
</evidence>
<feature type="domain" description="DUF4440" evidence="1">
    <location>
        <begin position="7"/>
        <end position="113"/>
    </location>
</feature>
<protein>
    <submittedName>
        <fullName evidence="2">DUF4440 domain-containing protein</fullName>
    </submittedName>
</protein>
<dbReference type="Proteomes" id="UP000663929">
    <property type="component" value="Chromosome"/>
</dbReference>
<dbReference type="EMBL" id="CP071793">
    <property type="protein sequence ID" value="QTD49774.1"/>
    <property type="molecule type" value="Genomic_DNA"/>
</dbReference>
<reference evidence="2" key="1">
    <citation type="submission" date="2021-03" db="EMBL/GenBank/DDBJ databases">
        <title>Acanthopleuribacteraceae sp. M133.</title>
        <authorList>
            <person name="Wang G."/>
        </authorList>
    </citation>
    <scope>NUCLEOTIDE SEQUENCE</scope>
    <source>
        <strain evidence="2">M133</strain>
    </source>
</reference>
<keyword evidence="3" id="KW-1185">Reference proteome</keyword>
<evidence type="ECO:0000313" key="3">
    <source>
        <dbReference type="Proteomes" id="UP000663929"/>
    </source>
</evidence>
<dbReference type="AlphaFoldDB" id="A0A8A4TKP4"/>
<organism evidence="2 3">
    <name type="scientific">Sulfidibacter corallicola</name>
    <dbReference type="NCBI Taxonomy" id="2818388"/>
    <lineage>
        <taxon>Bacteria</taxon>
        <taxon>Pseudomonadati</taxon>
        <taxon>Acidobacteriota</taxon>
        <taxon>Holophagae</taxon>
        <taxon>Acanthopleuribacterales</taxon>
        <taxon>Acanthopleuribacteraceae</taxon>
        <taxon>Sulfidibacter</taxon>
    </lineage>
</organism>
<sequence length="130" mass="14425">MDVTAEIRKLEESHLVSEVRGSAARLGALLAEDFVEFGSSGRVWQRAEIIDDVVSEEEEPGVARFISDFIAKRLAENVVLTTYRCTRRSPSGEVRVSLRSSVWRKSGEGSWQMCFHQGTMAAPPVDPDLA</sequence>
<dbReference type="Gene3D" id="3.10.450.50">
    <property type="match status" value="1"/>
</dbReference>
<gene>
    <name evidence="2" type="ORF">J3U87_29675</name>
</gene>
<name>A0A8A4TKP4_SULCO</name>
<dbReference type="KEGG" id="scor:J3U87_29675"/>
<dbReference type="Pfam" id="PF14534">
    <property type="entry name" value="DUF4440"/>
    <property type="match status" value="1"/>
</dbReference>
<dbReference type="RefSeq" id="WP_237379404.1">
    <property type="nucleotide sequence ID" value="NZ_CP071793.1"/>
</dbReference>
<dbReference type="InterPro" id="IPR032710">
    <property type="entry name" value="NTF2-like_dom_sf"/>
</dbReference>
<evidence type="ECO:0000313" key="2">
    <source>
        <dbReference type="EMBL" id="QTD49774.1"/>
    </source>
</evidence>
<accession>A0A8A4TKP4</accession>
<dbReference type="SUPFAM" id="SSF54427">
    <property type="entry name" value="NTF2-like"/>
    <property type="match status" value="1"/>
</dbReference>